<dbReference type="CDD" id="cd17546">
    <property type="entry name" value="REC_hyHK_CKI1_RcsC-like"/>
    <property type="match status" value="1"/>
</dbReference>
<dbReference type="CDD" id="cd00082">
    <property type="entry name" value="HisKA"/>
    <property type="match status" value="2"/>
</dbReference>
<protein>
    <recommendedName>
        <fullName evidence="9">Histidine kinase</fullName>
    </recommendedName>
</protein>
<dbReference type="Proteomes" id="UP000620104">
    <property type="component" value="Unassembled WGS sequence"/>
</dbReference>
<evidence type="ECO:0000259" key="5">
    <source>
        <dbReference type="PROSITE" id="PS50109"/>
    </source>
</evidence>
<feature type="compositionally biased region" description="Basic and acidic residues" evidence="4">
    <location>
        <begin position="124"/>
        <end position="134"/>
    </location>
</feature>
<dbReference type="SUPFAM" id="SSF52172">
    <property type="entry name" value="CheY-like"/>
    <property type="match status" value="2"/>
</dbReference>
<dbReference type="SMART" id="SM00388">
    <property type="entry name" value="HisKA"/>
    <property type="match status" value="2"/>
</dbReference>
<dbReference type="InterPro" id="IPR036890">
    <property type="entry name" value="HATPase_C_sf"/>
</dbReference>
<name>A0A8H3TZ34_9TREE</name>
<keyword evidence="8" id="KW-1185">Reference proteome</keyword>
<evidence type="ECO:0000256" key="3">
    <source>
        <dbReference type="SAM" id="Coils"/>
    </source>
</evidence>
<dbReference type="InterPro" id="IPR004358">
    <property type="entry name" value="Sig_transdc_His_kin-like_C"/>
</dbReference>
<dbReference type="InterPro" id="IPR011006">
    <property type="entry name" value="CheY-like_superfamily"/>
</dbReference>
<feature type="modified residue" description="4-aspartylphosphate" evidence="2">
    <location>
        <position position="1263"/>
    </location>
</feature>
<feature type="modified residue" description="4-aspartylphosphate" evidence="2">
    <location>
        <position position="1733"/>
    </location>
</feature>
<dbReference type="Pfam" id="PF02518">
    <property type="entry name" value="HATPase_c"/>
    <property type="match status" value="2"/>
</dbReference>
<dbReference type="Gene3D" id="3.40.50.2300">
    <property type="match status" value="2"/>
</dbReference>
<dbReference type="FunFam" id="3.40.50.2300:FF:000307">
    <property type="entry name" value="Receptor-like histidine kinase BpdS"/>
    <property type="match status" value="1"/>
</dbReference>
<feature type="region of interest" description="Disordered" evidence="4">
    <location>
        <begin position="185"/>
        <end position="207"/>
    </location>
</feature>
<dbReference type="SUPFAM" id="SSF55874">
    <property type="entry name" value="ATPase domain of HSP90 chaperone/DNA topoisomerase II/histidine kinase"/>
    <property type="match status" value="2"/>
</dbReference>
<evidence type="ECO:0000256" key="1">
    <source>
        <dbReference type="ARBA" id="ARBA00022553"/>
    </source>
</evidence>
<dbReference type="Gene3D" id="1.10.287.130">
    <property type="match status" value="2"/>
</dbReference>
<dbReference type="Pfam" id="PF00512">
    <property type="entry name" value="HisKA"/>
    <property type="match status" value="1"/>
</dbReference>
<feature type="compositionally biased region" description="Low complexity" evidence="4">
    <location>
        <begin position="1174"/>
        <end position="1189"/>
    </location>
</feature>
<keyword evidence="3" id="KW-0175">Coiled coil</keyword>
<dbReference type="SMART" id="SM00387">
    <property type="entry name" value="HATPase_c"/>
    <property type="match status" value="2"/>
</dbReference>
<dbReference type="Gene3D" id="3.30.565.10">
    <property type="entry name" value="Histidine kinase-like ATPase, C-terminal domain"/>
    <property type="match status" value="2"/>
</dbReference>
<proteinExistence type="predicted"/>
<dbReference type="InterPro" id="IPR005467">
    <property type="entry name" value="His_kinase_dom"/>
</dbReference>
<dbReference type="PANTHER" id="PTHR43547">
    <property type="entry name" value="TWO-COMPONENT HISTIDINE KINASE"/>
    <property type="match status" value="1"/>
</dbReference>
<evidence type="ECO:0000256" key="4">
    <source>
        <dbReference type="SAM" id="MobiDB-lite"/>
    </source>
</evidence>
<accession>A0A8H3TZ34</accession>
<feature type="region of interest" description="Disordered" evidence="4">
    <location>
        <begin position="1170"/>
        <end position="1202"/>
    </location>
</feature>
<evidence type="ECO:0000256" key="2">
    <source>
        <dbReference type="PROSITE-ProRule" id="PRU00169"/>
    </source>
</evidence>
<dbReference type="EMBL" id="BLZA01000049">
    <property type="protein sequence ID" value="GHJ89732.1"/>
    <property type="molecule type" value="Genomic_DNA"/>
</dbReference>
<keyword evidence="1 2" id="KW-0597">Phosphoprotein</keyword>
<organism evidence="7 8">
    <name type="scientific">Naganishia liquefaciens</name>
    <dbReference type="NCBI Taxonomy" id="104408"/>
    <lineage>
        <taxon>Eukaryota</taxon>
        <taxon>Fungi</taxon>
        <taxon>Dikarya</taxon>
        <taxon>Basidiomycota</taxon>
        <taxon>Agaricomycotina</taxon>
        <taxon>Tremellomycetes</taxon>
        <taxon>Filobasidiales</taxon>
        <taxon>Filobasidiaceae</taxon>
        <taxon>Naganishia</taxon>
    </lineage>
</organism>
<dbReference type="SUPFAM" id="SSF47384">
    <property type="entry name" value="Homodimeric domain of signal transducing histidine kinase"/>
    <property type="match status" value="2"/>
</dbReference>
<evidence type="ECO:0000313" key="8">
    <source>
        <dbReference type="Proteomes" id="UP000620104"/>
    </source>
</evidence>
<dbReference type="InterPro" id="IPR001789">
    <property type="entry name" value="Sig_transdc_resp-reg_receiver"/>
</dbReference>
<dbReference type="Gene3D" id="3.30.450.20">
    <property type="entry name" value="PAS domain"/>
    <property type="match status" value="1"/>
</dbReference>
<dbReference type="SMART" id="SM00448">
    <property type="entry name" value="REC"/>
    <property type="match status" value="2"/>
</dbReference>
<dbReference type="OrthoDB" id="60033at2759"/>
<reference evidence="7" key="1">
    <citation type="submission" date="2020-07" db="EMBL/GenBank/DDBJ databases">
        <title>Draft Genome Sequence of a Deep-Sea Yeast, Naganishia (Cryptococcus) liquefaciens strain N6.</title>
        <authorList>
            <person name="Han Y.W."/>
            <person name="Kajitani R."/>
            <person name="Morimoto H."/>
            <person name="Parhat M."/>
            <person name="Tsubouchi H."/>
            <person name="Bakenova O."/>
            <person name="Ogata M."/>
            <person name="Argunhan B."/>
            <person name="Aoki R."/>
            <person name="Kajiwara S."/>
            <person name="Itoh T."/>
            <person name="Iwasaki H."/>
        </authorList>
    </citation>
    <scope>NUCLEOTIDE SEQUENCE</scope>
    <source>
        <strain evidence="7">N6</strain>
    </source>
</reference>
<gene>
    <name evidence="7" type="ORF">NliqN6_6134</name>
</gene>
<evidence type="ECO:0000259" key="6">
    <source>
        <dbReference type="PROSITE" id="PS50110"/>
    </source>
</evidence>
<comment type="caution">
    <text evidence="7">The sequence shown here is derived from an EMBL/GenBank/DDBJ whole genome shotgun (WGS) entry which is preliminary data.</text>
</comment>
<dbReference type="InterPro" id="IPR003594">
    <property type="entry name" value="HATPase_dom"/>
</dbReference>
<dbReference type="PRINTS" id="PR00344">
    <property type="entry name" value="BCTRLSENSOR"/>
</dbReference>
<feature type="compositionally biased region" description="Polar residues" evidence="4">
    <location>
        <begin position="151"/>
        <end position="168"/>
    </location>
</feature>
<dbReference type="PROSITE" id="PS50109">
    <property type="entry name" value="HIS_KIN"/>
    <property type="match status" value="2"/>
</dbReference>
<feature type="domain" description="Histidine kinase" evidence="5">
    <location>
        <begin position="1370"/>
        <end position="1641"/>
    </location>
</feature>
<dbReference type="InterPro" id="IPR003661">
    <property type="entry name" value="HisK_dim/P_dom"/>
</dbReference>
<dbReference type="Pfam" id="PF00072">
    <property type="entry name" value="Response_reg"/>
    <property type="match status" value="2"/>
</dbReference>
<dbReference type="GO" id="GO:0000155">
    <property type="term" value="F:phosphorelay sensor kinase activity"/>
    <property type="evidence" value="ECO:0007669"/>
    <property type="project" value="InterPro"/>
</dbReference>
<sequence length="1806" mass="199196">MRSLPKPDLQGLPLDFLEAYPYPAFVLHAPIPLPAGDAPPIHKLEDIPFSRNMQTNMDAFSPIWSNHKWKNLVDCVVPRSEYVEQAAEADPTRGIGLLQILDVEAARIFGNWISGLTDFERREAKEQADSRRQQDLAALATGDSRDISPTGDPNLQAPRSSQYSTQDSSAFGRATINYTVPTVSLPGHGTLGKRRRSSRQEATATGSARITVSSADDNGMHSLGLAEGLPKIMDVDANTFPEATKEELNQAFRGILETDGNQASVHTPTAMPGGSTSDESILEALTTQSTILIKLRNPHDIWLEMMRTPLPLRPRSSISSLLVIQVIPRSIQEVRMLSLIGKGLSVTKGEPTSMGKNNMQPILSPSMDMNRISISGPSEAKAARDSTSLEPPSATARTREVSADKPSENEAWPFLNSNHLSFGDKVHGIEFVGAETPMADCDDPMESMTPHDVDQSEYDARREAVAGYFPQTEPMLVGDVDVGQLASFPRKTLSDPASAEALLLTTDWSKTPLGPMHKWPSSLKTAVSIVMAMPGQANLWWNGGNGKAHDLTMLYNDHYAAMIQKKHPWMFGKTGPEGWAEIWSALGPLAEVVLSGTPMTKDDDEFLFETREEGQLEEYYHSWCWVPVRDENGGVGGLLNYTRNTTKKVVAERRLKCTREISDLLASARDLDEFGRAVINGLSGEDVAKDVPFAILYHVTQEEATPDNGNKPLNLTDDRSSISGSRHAPIRLKLTCSGRLGVPKGHPHVPQEKTVLINRMPRAFGGLDPARTSSPTMSLISALSTPTDDEDMKIVKADDWPFKEVLQTRKTAFVADCTSLIEGFEVRSWDALPTQACVLPISNESSVDIPSAVLVVGLNLRRAYDQEYAEWLHQLRLQLYGGLLQVRSQEAERNRAEELEAMDRIKSNWISGVSHELRLPLTLVSGPLDDLAREAPEGSRSKSLLTMAKRNVNRLHNLVDSLMDFSRLEAGKLQGSFRPVPIGAFTRDLAGLFRPAIERTRLRLIIDCEDDNDRACYVDPDLYEKILLNLIGNAFKYTKVGEICVELRYTPREVAVAVSDTGVGIPAAALERIGERFYRVASVGRSHEGTGLGLGLAKELIKLHGGSLAVESWYPEENTAKRHGSVFTVRLPLGSGHLPPANIDELATAVQKEGRYAKGMIDEVLQWNPDQDSSLESTSESGASGTPSAIQSSSSERTGSTLDPSTLFFTKEDVILIVDDSRDLRTWLVSLFKPYVGQVIEANDGVQGLEKALAFRPDIIVSDVQMPNMDGFQLLQAVRSHEDIKFTPFIMLTARAGESDLTTGLLTGAEDYMVKPFVSRELVARVSLQVQLGKRRRILEKAFAQRLEEVEKRRQQAEQERKRQELLIDVTSHELRNPTSAIQQCSQLVGGNLTQLRQTFQHMFAENQSLSITLDLIEQLKADEELCRNIYSCAQNQSRIADDVLALARINLDMLQFVHVPTIIRKRIQDVVKPFALEAQSNGIDLTLDLSDPSLAIVPYATTDPFRLGQVVVNLLGNAMRYAAEGATQRVAVKAVIAPEPPSDTSCLPPTTPFAKTIQDGDHCYLYISVSDSGPGLAKEDVSLLFKRFSQATKQSNKVFGGSGLGLWISKQISHQMGGRIEVDSEYGQGCTFRFFVRITACPSQKRALEDDGEAPVEEEHVAKRRDVKPDVKIRVLVVEDNMINQKVLLRQLRKAGMECEAANNGQEAIDRLRQVCATEGAIDAPFDVVLMDVEMPVMDGMTAVRLLREEEATGKLNRSWVFALTGNARQAQIDDALAHGMDQVIIKPYVLSQVIERIHGVCDLA</sequence>
<dbReference type="InterPro" id="IPR036097">
    <property type="entry name" value="HisK_dim/P_sf"/>
</dbReference>
<feature type="compositionally biased region" description="Polar residues" evidence="4">
    <location>
        <begin position="1190"/>
        <end position="1202"/>
    </location>
</feature>
<dbReference type="PANTHER" id="PTHR43547:SF2">
    <property type="entry name" value="HYBRID SIGNAL TRANSDUCTION HISTIDINE KINASE C"/>
    <property type="match status" value="1"/>
</dbReference>
<dbReference type="CDD" id="cd17574">
    <property type="entry name" value="REC_OmpR"/>
    <property type="match status" value="1"/>
</dbReference>
<evidence type="ECO:0008006" key="9">
    <source>
        <dbReference type="Google" id="ProtNLM"/>
    </source>
</evidence>
<feature type="domain" description="Response regulatory" evidence="6">
    <location>
        <begin position="1675"/>
        <end position="1803"/>
    </location>
</feature>
<dbReference type="PROSITE" id="PS50110">
    <property type="entry name" value="RESPONSE_REGULATORY"/>
    <property type="match status" value="2"/>
</dbReference>
<feature type="region of interest" description="Disordered" evidence="4">
    <location>
        <begin position="376"/>
        <end position="412"/>
    </location>
</feature>
<evidence type="ECO:0000313" key="7">
    <source>
        <dbReference type="EMBL" id="GHJ89732.1"/>
    </source>
</evidence>
<feature type="domain" description="Response regulatory" evidence="6">
    <location>
        <begin position="1214"/>
        <end position="1330"/>
    </location>
</feature>
<feature type="region of interest" description="Disordered" evidence="4">
    <location>
        <begin position="124"/>
        <end position="168"/>
    </location>
</feature>
<feature type="domain" description="Histidine kinase" evidence="5">
    <location>
        <begin position="912"/>
        <end position="1135"/>
    </location>
</feature>
<feature type="coiled-coil region" evidence="3">
    <location>
        <begin position="1340"/>
        <end position="1374"/>
    </location>
</feature>
<feature type="compositionally biased region" description="Basic and acidic residues" evidence="4">
    <location>
        <begin position="397"/>
        <end position="408"/>
    </location>
</feature>